<sequence>MKHENQFFLFLKDVESAESYLGSNKGYPFYYRQLKTVEHKTAIKIVYKSVMNDETCTEDQKIRVWKLHRDLNGLLVEIQSEGNPVNKKRHAESEADFIPPKKHIISCHQASNLVPVQNPGLKPLYQTSSILHPQNCEQQLSKQIPYPFNLAIRNSSLKFFNPSSHSTPKNT</sequence>
<reference evidence="1" key="2">
    <citation type="submission" date="2022-10" db="EMBL/GenBank/DDBJ databases">
        <authorList>
            <consortium name="ENA_rothamsted_submissions"/>
            <consortium name="culmorum"/>
            <person name="King R."/>
        </authorList>
    </citation>
    <scope>NUCLEOTIDE SEQUENCE</scope>
</reference>
<gene>
    <name evidence="1" type="ORF">CHIRRI_LOCUS11233</name>
</gene>
<dbReference type="Proteomes" id="UP001153620">
    <property type="component" value="Chromosome 3"/>
</dbReference>
<name>A0A9N9S547_9DIPT</name>
<proteinExistence type="predicted"/>
<evidence type="ECO:0000313" key="2">
    <source>
        <dbReference type="Proteomes" id="UP001153620"/>
    </source>
</evidence>
<dbReference type="EMBL" id="OU895879">
    <property type="protein sequence ID" value="CAG9808391.1"/>
    <property type="molecule type" value="Genomic_DNA"/>
</dbReference>
<reference evidence="1" key="1">
    <citation type="submission" date="2022-01" db="EMBL/GenBank/DDBJ databases">
        <authorList>
            <person name="King R."/>
        </authorList>
    </citation>
    <scope>NUCLEOTIDE SEQUENCE</scope>
</reference>
<accession>A0A9N9S547</accession>
<protein>
    <submittedName>
        <fullName evidence="1">Uncharacterized protein</fullName>
    </submittedName>
</protein>
<organism evidence="1 2">
    <name type="scientific">Chironomus riparius</name>
    <dbReference type="NCBI Taxonomy" id="315576"/>
    <lineage>
        <taxon>Eukaryota</taxon>
        <taxon>Metazoa</taxon>
        <taxon>Ecdysozoa</taxon>
        <taxon>Arthropoda</taxon>
        <taxon>Hexapoda</taxon>
        <taxon>Insecta</taxon>
        <taxon>Pterygota</taxon>
        <taxon>Neoptera</taxon>
        <taxon>Endopterygota</taxon>
        <taxon>Diptera</taxon>
        <taxon>Nematocera</taxon>
        <taxon>Chironomoidea</taxon>
        <taxon>Chironomidae</taxon>
        <taxon>Chironominae</taxon>
        <taxon>Chironomus</taxon>
    </lineage>
</organism>
<evidence type="ECO:0000313" key="1">
    <source>
        <dbReference type="EMBL" id="CAG9808391.1"/>
    </source>
</evidence>
<keyword evidence="2" id="KW-1185">Reference proteome</keyword>
<dbReference type="AlphaFoldDB" id="A0A9N9S547"/>